<keyword evidence="8 13" id="KW-1133">Transmembrane helix</keyword>
<evidence type="ECO:0000256" key="4">
    <source>
        <dbReference type="ARBA" id="ARBA00022448"/>
    </source>
</evidence>
<evidence type="ECO:0000256" key="7">
    <source>
        <dbReference type="ARBA" id="ARBA00022781"/>
    </source>
</evidence>
<evidence type="ECO:0000313" key="14">
    <source>
        <dbReference type="EMBL" id="ARH54809.1"/>
    </source>
</evidence>
<comment type="subcellular location">
    <subcellularLocation>
        <location evidence="1 12">Mitochondrion membrane</location>
        <topology evidence="1 12">Single-pass membrane protein</topology>
    </subcellularLocation>
</comment>
<evidence type="ECO:0000256" key="9">
    <source>
        <dbReference type="ARBA" id="ARBA00023065"/>
    </source>
</evidence>
<dbReference type="GO" id="GO:0045259">
    <property type="term" value="C:proton-transporting ATP synthase complex"/>
    <property type="evidence" value="ECO:0007669"/>
    <property type="project" value="UniProtKB-KW"/>
</dbReference>
<reference evidence="14" key="1">
    <citation type="submission" date="2016-04" db="EMBL/GenBank/DDBJ databases">
        <title>Mitochondria of beetle species.</title>
        <authorList>
            <person name="Hunter A."/>
            <person name="Moriniere J."/>
            <person name="Tang P."/>
            <person name="Linard B."/>
            <person name="Crampton-Platt A."/>
            <person name="Vogler A.P."/>
        </authorList>
    </citation>
    <scope>NUCLEOTIDE SEQUENCE</scope>
</reference>
<comment type="similarity">
    <text evidence="2 12">Belongs to the ATPase protein 8 family.</text>
</comment>
<evidence type="ECO:0000256" key="2">
    <source>
        <dbReference type="ARBA" id="ARBA00008892"/>
    </source>
</evidence>
<evidence type="ECO:0000256" key="10">
    <source>
        <dbReference type="ARBA" id="ARBA00023128"/>
    </source>
</evidence>
<dbReference type="GO" id="GO:0015078">
    <property type="term" value="F:proton transmembrane transporter activity"/>
    <property type="evidence" value="ECO:0007669"/>
    <property type="project" value="InterPro"/>
</dbReference>
<evidence type="ECO:0000256" key="1">
    <source>
        <dbReference type="ARBA" id="ARBA00004304"/>
    </source>
</evidence>
<dbReference type="AlphaFoldDB" id="A0A343C466"/>
<keyword evidence="6 12" id="KW-0812">Transmembrane</keyword>
<dbReference type="InterPro" id="IPR001421">
    <property type="entry name" value="ATP8_metazoa"/>
</dbReference>
<protein>
    <recommendedName>
        <fullName evidence="12">ATP synthase complex subunit 8</fullName>
    </recommendedName>
</protein>
<evidence type="ECO:0000256" key="11">
    <source>
        <dbReference type="ARBA" id="ARBA00023136"/>
    </source>
</evidence>
<dbReference type="Pfam" id="PF00895">
    <property type="entry name" value="ATP-synt_8"/>
    <property type="match status" value="1"/>
</dbReference>
<keyword evidence="7 12" id="KW-0375">Hydrogen ion transport</keyword>
<sequence length="51" mass="6225">MPQMAPMNWTLLYIFFILLFMFISLMNYYSFSYKNKTSLLVKTTQKTNWKS</sequence>
<keyword evidence="9 12" id="KW-0406">Ion transport</keyword>
<evidence type="ECO:0000256" key="5">
    <source>
        <dbReference type="ARBA" id="ARBA00022547"/>
    </source>
</evidence>
<keyword evidence="5 12" id="KW-0138">CF(0)</keyword>
<dbReference type="GO" id="GO:0015986">
    <property type="term" value="P:proton motive force-driven ATP synthesis"/>
    <property type="evidence" value="ECO:0007669"/>
    <property type="project" value="InterPro"/>
</dbReference>
<evidence type="ECO:0000256" key="8">
    <source>
        <dbReference type="ARBA" id="ARBA00022989"/>
    </source>
</evidence>
<evidence type="ECO:0000256" key="13">
    <source>
        <dbReference type="SAM" id="Phobius"/>
    </source>
</evidence>
<keyword evidence="10 12" id="KW-0496">Mitochondrion</keyword>
<organism evidence="14">
    <name type="scientific">Trigonopterus sp. 5 AH-2016</name>
    <dbReference type="NCBI Taxonomy" id="1903839"/>
    <lineage>
        <taxon>Eukaryota</taxon>
        <taxon>Metazoa</taxon>
        <taxon>Ecdysozoa</taxon>
        <taxon>Arthropoda</taxon>
        <taxon>Hexapoda</taxon>
        <taxon>Insecta</taxon>
        <taxon>Pterygota</taxon>
        <taxon>Neoptera</taxon>
        <taxon>Endopterygota</taxon>
        <taxon>Coleoptera</taxon>
        <taxon>Polyphaga</taxon>
        <taxon>Cucujiformia</taxon>
        <taxon>Curculionidae</taxon>
        <taxon>Cryptorhynchinae</taxon>
        <taxon>Trigonopterus</taxon>
    </lineage>
</organism>
<evidence type="ECO:0000256" key="3">
    <source>
        <dbReference type="ARBA" id="ARBA00011291"/>
    </source>
</evidence>
<comment type="subunit">
    <text evidence="3">F-type ATPases have 2 components, CF(1) - the catalytic core - and CF(0) - the membrane proton channel.</text>
</comment>
<accession>A0A343C466</accession>
<proteinExistence type="inferred from homology"/>
<evidence type="ECO:0000256" key="12">
    <source>
        <dbReference type="RuleBase" id="RU003661"/>
    </source>
</evidence>
<name>A0A343C466_9CUCU</name>
<dbReference type="EMBL" id="KX087366">
    <property type="protein sequence ID" value="ARH54809.1"/>
    <property type="molecule type" value="Genomic_DNA"/>
</dbReference>
<geneLocation type="mitochondrion" evidence="14"/>
<evidence type="ECO:0000256" key="6">
    <source>
        <dbReference type="ARBA" id="ARBA00022692"/>
    </source>
</evidence>
<gene>
    <name evidence="14" type="primary">atp8</name>
</gene>
<keyword evidence="11 13" id="KW-0472">Membrane</keyword>
<feature type="transmembrane region" description="Helical" evidence="13">
    <location>
        <begin position="12"/>
        <end position="31"/>
    </location>
</feature>
<keyword evidence="4 12" id="KW-0813">Transport</keyword>
<dbReference type="GO" id="GO:0031966">
    <property type="term" value="C:mitochondrial membrane"/>
    <property type="evidence" value="ECO:0007669"/>
    <property type="project" value="UniProtKB-SubCell"/>
</dbReference>